<evidence type="ECO:0000313" key="3">
    <source>
        <dbReference type="Proteomes" id="UP000250235"/>
    </source>
</evidence>
<organism evidence="2 3">
    <name type="scientific">Dorcoceras hygrometricum</name>
    <dbReference type="NCBI Taxonomy" id="472368"/>
    <lineage>
        <taxon>Eukaryota</taxon>
        <taxon>Viridiplantae</taxon>
        <taxon>Streptophyta</taxon>
        <taxon>Embryophyta</taxon>
        <taxon>Tracheophyta</taxon>
        <taxon>Spermatophyta</taxon>
        <taxon>Magnoliopsida</taxon>
        <taxon>eudicotyledons</taxon>
        <taxon>Gunneridae</taxon>
        <taxon>Pentapetalae</taxon>
        <taxon>asterids</taxon>
        <taxon>lamiids</taxon>
        <taxon>Lamiales</taxon>
        <taxon>Gesneriaceae</taxon>
        <taxon>Didymocarpoideae</taxon>
        <taxon>Trichosporeae</taxon>
        <taxon>Loxocarpinae</taxon>
        <taxon>Dorcoceras</taxon>
    </lineage>
</organism>
<dbReference type="EMBL" id="KV002496">
    <property type="protein sequence ID" value="KZV37759.1"/>
    <property type="molecule type" value="Genomic_DNA"/>
</dbReference>
<dbReference type="AlphaFoldDB" id="A0A2Z7BTL5"/>
<sequence length="485" mass="54163">MASRRLAPTRFTRKLVLHAWTETPRQADRNKSDHGKRRRRAAALGAAGGGVAMRGRGRPFLRSRVVMPKSIYEHSVRLIHCGLIITPIDDQIGPIDSVSKTEYYDVKNKFSDYLVQNDGTQLAVGPQPLRLRNHNFGLAQRIMVKRLETSPHVPLGITDSACKNQLVVVSVQYGPFNTFIPITSTTIGKSRVVRDPIAMHTSWRSNSDIRSVTSIGYPRMRASGESSTTKHRLLHASGSHPIPPPYDPNNPYNQDLGLIHSTNGNHLESPNDGSSIDHQVTIHLHSQNITMFLPMKHGTQLAVGPQPLRLRNHNFGLAQRIMVKRLETSPHVPLGITDSACKNQLVVVSVQYGPLNTFIPITSTTIGKSRVVRDPIAMHTTWRSNSDIRSVTRVSMTFRVVRSNQYNQDLGLIHSTNGSHLESPNDGSSIDHQVTIHLHAQNITMFPTNETWYFASHMLVSNSDGLILILTAQSTRNEFRIHSDY</sequence>
<keyword evidence="3" id="KW-1185">Reference proteome</keyword>
<reference evidence="2 3" key="1">
    <citation type="journal article" date="2015" name="Proc. Natl. Acad. Sci. U.S.A.">
        <title>The resurrection genome of Boea hygrometrica: A blueprint for survival of dehydration.</title>
        <authorList>
            <person name="Xiao L."/>
            <person name="Yang G."/>
            <person name="Zhang L."/>
            <person name="Yang X."/>
            <person name="Zhao S."/>
            <person name="Ji Z."/>
            <person name="Zhou Q."/>
            <person name="Hu M."/>
            <person name="Wang Y."/>
            <person name="Chen M."/>
            <person name="Xu Y."/>
            <person name="Jin H."/>
            <person name="Xiao X."/>
            <person name="Hu G."/>
            <person name="Bao F."/>
            <person name="Hu Y."/>
            <person name="Wan P."/>
            <person name="Li L."/>
            <person name="Deng X."/>
            <person name="Kuang T."/>
            <person name="Xiang C."/>
            <person name="Zhu J.K."/>
            <person name="Oliver M.J."/>
            <person name="He Y."/>
        </authorList>
    </citation>
    <scope>NUCLEOTIDE SEQUENCE [LARGE SCALE GENOMIC DNA]</scope>
    <source>
        <strain evidence="3">cv. XS01</strain>
    </source>
</reference>
<gene>
    <name evidence="2" type="ORF">F511_24540</name>
</gene>
<proteinExistence type="predicted"/>
<evidence type="ECO:0000313" key="2">
    <source>
        <dbReference type="EMBL" id="KZV37759.1"/>
    </source>
</evidence>
<dbReference type="Proteomes" id="UP000250235">
    <property type="component" value="Unassembled WGS sequence"/>
</dbReference>
<feature type="region of interest" description="Disordered" evidence="1">
    <location>
        <begin position="22"/>
        <end position="48"/>
    </location>
</feature>
<accession>A0A2Z7BTL5</accession>
<protein>
    <submittedName>
        <fullName evidence="2">Uncharacterized protein</fullName>
    </submittedName>
</protein>
<name>A0A2Z7BTL5_9LAMI</name>
<evidence type="ECO:0000256" key="1">
    <source>
        <dbReference type="SAM" id="MobiDB-lite"/>
    </source>
</evidence>